<feature type="domain" description="PNPLA" evidence="5">
    <location>
        <begin position="190"/>
        <end position="429"/>
    </location>
</feature>
<organism evidence="6 7">
    <name type="scientific">Mycobacterium szulgai</name>
    <dbReference type="NCBI Taxonomy" id="1787"/>
    <lineage>
        <taxon>Bacteria</taxon>
        <taxon>Bacillati</taxon>
        <taxon>Actinomycetota</taxon>
        <taxon>Actinomycetes</taxon>
        <taxon>Mycobacteriales</taxon>
        <taxon>Mycobacteriaceae</taxon>
        <taxon>Mycobacterium</taxon>
    </lineage>
</organism>
<gene>
    <name evidence="6" type="ORF">AWC27_20520</name>
</gene>
<evidence type="ECO:0000259" key="5">
    <source>
        <dbReference type="PROSITE" id="PS51635"/>
    </source>
</evidence>
<dbReference type="PANTHER" id="PTHR14226">
    <property type="entry name" value="NEUROPATHY TARGET ESTERASE/SWISS CHEESE D.MELANOGASTER"/>
    <property type="match status" value="1"/>
</dbReference>
<dbReference type="PROSITE" id="PS51635">
    <property type="entry name" value="PNPLA"/>
    <property type="match status" value="1"/>
</dbReference>
<evidence type="ECO:0000256" key="1">
    <source>
        <dbReference type="ARBA" id="ARBA00022801"/>
    </source>
</evidence>
<feature type="short sequence motif" description="GXSXG" evidence="4">
    <location>
        <begin position="221"/>
        <end position="225"/>
    </location>
</feature>
<dbReference type="Gene3D" id="3.40.1090.10">
    <property type="entry name" value="Cytosolic phospholipase A2 catalytic domain"/>
    <property type="match status" value="1"/>
</dbReference>
<feature type="short sequence motif" description="GXGXXG" evidence="4">
    <location>
        <begin position="194"/>
        <end position="199"/>
    </location>
</feature>
<dbReference type="InterPro" id="IPR016035">
    <property type="entry name" value="Acyl_Trfase/lysoPLipase"/>
</dbReference>
<evidence type="ECO:0000256" key="3">
    <source>
        <dbReference type="ARBA" id="ARBA00023098"/>
    </source>
</evidence>
<dbReference type="EMBL" id="LQPW01000019">
    <property type="protein sequence ID" value="ORX14398.1"/>
    <property type="molecule type" value="Genomic_DNA"/>
</dbReference>
<dbReference type="STRING" id="1787.A5725_24470"/>
<sequence>MQIPFADAMRARLGRRGDALDVDTEIDGTDQIDRIDAENRDTDAALDTVELPSTEPNLLLQKMENRLVRQHLANPDVLSDDELRQLRYILNFARLADFEPGAAGPGGTRGRGDIAVGAEVAPWRSRVTDTLFGPLREEPDPVTALKAARDALGGLAADQDDQRRVLIERHGNDFSAAELDSEVGYKKLVTVLGGGGGAGYVYIGGMARLLEAGQVPDYLIGSSFGSIIGSLVSRALPVPIEDYVAWAKSVSYRAILGPERLRRRHGMAGLFALRFDQFALALLSREDGQRMRMSDLAIPFDVVVAGVRRQPYAALPSRFRRPELAALQLRSVPFRPIGIGPQVAARMWQVAAFIDLRVVKPVVLSGDDPALDFDVVDAASFSSAIPGVLHHETRDPRMVPLLDDLCAERDIAAIVDGGAASNVPVELAWKRVRDGKLGTRNACYLAFDCFHPQWDSRHMWLAPITQAIQVQMVRNLPYADHLIRFEPTLSAINLAPSVTAIDRACEWGHNSVDPAIPLTTALLAPTWWEGEKPPAAEPSAHAKSVASSMSSVMAAIQMPTGRIRQWRNRHLT</sequence>
<dbReference type="GO" id="GO:0016042">
    <property type="term" value="P:lipid catabolic process"/>
    <property type="evidence" value="ECO:0007669"/>
    <property type="project" value="UniProtKB-UniRule"/>
</dbReference>
<dbReference type="SUPFAM" id="SSF52151">
    <property type="entry name" value="FabD/lysophospholipase-like"/>
    <property type="match status" value="1"/>
</dbReference>
<keyword evidence="7" id="KW-1185">Reference proteome</keyword>
<dbReference type="Pfam" id="PF01734">
    <property type="entry name" value="Patatin"/>
    <property type="match status" value="1"/>
</dbReference>
<dbReference type="RefSeq" id="WP_085669645.1">
    <property type="nucleotide sequence ID" value="NZ_JACKRU010000309.1"/>
</dbReference>
<feature type="short sequence motif" description="DGA/G" evidence="4">
    <location>
        <begin position="416"/>
        <end position="418"/>
    </location>
</feature>
<keyword evidence="1 4" id="KW-0378">Hydrolase</keyword>
<evidence type="ECO:0000313" key="6">
    <source>
        <dbReference type="EMBL" id="ORX14398.1"/>
    </source>
</evidence>
<dbReference type="AlphaFoldDB" id="A0A1X2F7Q1"/>
<dbReference type="PANTHER" id="PTHR14226:SF78">
    <property type="entry name" value="SLR0060 PROTEIN"/>
    <property type="match status" value="1"/>
</dbReference>
<keyword evidence="3 4" id="KW-0443">Lipid metabolism</keyword>
<feature type="active site" description="Proton acceptor" evidence="4">
    <location>
        <position position="416"/>
    </location>
</feature>
<comment type="caution">
    <text evidence="6">The sequence shown here is derived from an EMBL/GenBank/DDBJ whole genome shotgun (WGS) entry which is preliminary data.</text>
</comment>
<keyword evidence="2 4" id="KW-0442">Lipid degradation</keyword>
<dbReference type="GO" id="GO:0016787">
    <property type="term" value="F:hydrolase activity"/>
    <property type="evidence" value="ECO:0007669"/>
    <property type="project" value="UniProtKB-UniRule"/>
</dbReference>
<reference evidence="6 7" key="1">
    <citation type="submission" date="2016-01" db="EMBL/GenBank/DDBJ databases">
        <title>The new phylogeny of the genus Mycobacterium.</title>
        <authorList>
            <person name="Tarcisio F."/>
            <person name="Conor M."/>
            <person name="Antonella G."/>
            <person name="Elisabetta G."/>
            <person name="Giulia F.S."/>
            <person name="Sara T."/>
            <person name="Anna F."/>
            <person name="Clotilde B."/>
            <person name="Roberto B."/>
            <person name="Veronica D.S."/>
            <person name="Fabio R."/>
            <person name="Monica P."/>
            <person name="Olivier J."/>
            <person name="Enrico T."/>
            <person name="Nicola S."/>
        </authorList>
    </citation>
    <scope>NUCLEOTIDE SEQUENCE [LARGE SCALE GENOMIC DNA]</scope>
    <source>
        <strain evidence="6 7">DSM 44166</strain>
    </source>
</reference>
<dbReference type="Proteomes" id="UP000193317">
    <property type="component" value="Unassembled WGS sequence"/>
</dbReference>
<feature type="active site" description="Nucleophile" evidence="4">
    <location>
        <position position="223"/>
    </location>
</feature>
<evidence type="ECO:0000256" key="4">
    <source>
        <dbReference type="PROSITE-ProRule" id="PRU01161"/>
    </source>
</evidence>
<evidence type="ECO:0000256" key="2">
    <source>
        <dbReference type="ARBA" id="ARBA00022963"/>
    </source>
</evidence>
<name>A0A1X2F7Q1_MYCSZ</name>
<proteinExistence type="predicted"/>
<dbReference type="OrthoDB" id="7053183at2"/>
<protein>
    <recommendedName>
        <fullName evidence="5">PNPLA domain-containing protein</fullName>
    </recommendedName>
</protein>
<dbReference type="InterPro" id="IPR050301">
    <property type="entry name" value="NTE"/>
</dbReference>
<dbReference type="InterPro" id="IPR002641">
    <property type="entry name" value="PNPLA_dom"/>
</dbReference>
<evidence type="ECO:0000313" key="7">
    <source>
        <dbReference type="Proteomes" id="UP000193317"/>
    </source>
</evidence>
<accession>A0A1X2F7Q1</accession>